<keyword evidence="4" id="KW-1185">Reference proteome</keyword>
<feature type="region of interest" description="Disordered" evidence="1">
    <location>
        <begin position="301"/>
        <end position="395"/>
    </location>
</feature>
<proteinExistence type="predicted"/>
<accession>A0A7G9FWD8</accession>
<feature type="transmembrane region" description="Helical" evidence="2">
    <location>
        <begin position="52"/>
        <end position="76"/>
    </location>
</feature>
<evidence type="ECO:0000256" key="2">
    <source>
        <dbReference type="SAM" id="Phobius"/>
    </source>
</evidence>
<feature type="compositionally biased region" description="Polar residues" evidence="1">
    <location>
        <begin position="301"/>
        <end position="316"/>
    </location>
</feature>
<protein>
    <submittedName>
        <fullName evidence="3">Uncharacterized protein</fullName>
    </submittedName>
</protein>
<feature type="transmembrane region" description="Helical" evidence="2">
    <location>
        <begin position="20"/>
        <end position="40"/>
    </location>
</feature>
<feature type="transmembrane region" description="Helical" evidence="2">
    <location>
        <begin position="82"/>
        <end position="104"/>
    </location>
</feature>
<evidence type="ECO:0000313" key="3">
    <source>
        <dbReference type="EMBL" id="QNM02870.1"/>
    </source>
</evidence>
<name>A0A7G9FWD8_9FIRM</name>
<gene>
    <name evidence="3" type="ORF">H9Q77_01480</name>
</gene>
<feature type="transmembrane region" description="Helical" evidence="2">
    <location>
        <begin position="125"/>
        <end position="155"/>
    </location>
</feature>
<keyword evidence="2" id="KW-1133">Transmembrane helix</keyword>
<dbReference type="EMBL" id="CP060633">
    <property type="protein sequence ID" value="QNM02870.1"/>
    <property type="molecule type" value="Genomic_DNA"/>
</dbReference>
<dbReference type="AlphaFoldDB" id="A0A7G9FWD8"/>
<feature type="transmembrane region" description="Helical" evidence="2">
    <location>
        <begin position="219"/>
        <end position="238"/>
    </location>
</feature>
<feature type="transmembrane region" description="Helical" evidence="2">
    <location>
        <begin position="244"/>
        <end position="268"/>
    </location>
</feature>
<dbReference type="RefSeq" id="WP_249326390.1">
    <property type="nucleotide sequence ID" value="NZ_CP060633.1"/>
</dbReference>
<reference evidence="3 4" key="1">
    <citation type="submission" date="2020-08" db="EMBL/GenBank/DDBJ databases">
        <authorList>
            <person name="Liu C."/>
            <person name="Sun Q."/>
        </authorList>
    </citation>
    <scope>NUCLEOTIDE SEQUENCE [LARGE SCALE GENOMIC DNA]</scope>
    <source>
        <strain evidence="3 4">NSJ-8</strain>
    </source>
</reference>
<keyword evidence="2" id="KW-0472">Membrane</keyword>
<feature type="compositionally biased region" description="Acidic residues" evidence="1">
    <location>
        <begin position="386"/>
        <end position="395"/>
    </location>
</feature>
<evidence type="ECO:0000256" key="1">
    <source>
        <dbReference type="SAM" id="MobiDB-lite"/>
    </source>
</evidence>
<dbReference type="Proteomes" id="UP000515981">
    <property type="component" value="Chromosome"/>
</dbReference>
<organism evidence="3 4">
    <name type="scientific">Simiaoa sunii</name>
    <dbReference type="NCBI Taxonomy" id="2763672"/>
    <lineage>
        <taxon>Bacteria</taxon>
        <taxon>Bacillati</taxon>
        <taxon>Bacillota</taxon>
        <taxon>Clostridia</taxon>
        <taxon>Lachnospirales</taxon>
        <taxon>Lachnospiraceae</taxon>
        <taxon>Simiaoa</taxon>
    </lineage>
</organism>
<feature type="compositionally biased region" description="Low complexity" evidence="1">
    <location>
        <begin position="320"/>
        <end position="333"/>
    </location>
</feature>
<dbReference type="KEGG" id="ssun:H9Q77_01480"/>
<keyword evidence="2" id="KW-0812">Transmembrane</keyword>
<sequence length="395" mass="43425">MTALLELRENLKKIYSRNEAFIAPVIKFLLSFIVLSIINGKMGYMTKLDNMAIVLIVSLLCSFLPTGFIVLFAMMFSLLHMYALSLETAAVGLVVFLLLYLLFLRFTAKEAMVVVLTPVLCMLKLPYVMPVAMGLIGTPASCVSVSCGVVVYYLLQTVITNAPTINSMGAEEATAKLRLLIDGILGSKAMLVTIVAFTITVVVVYLIRRMSVDHSWTIAMIAGVMIEVLILLVGDLMYDTNLSIFSALLGAVVTVLVCKAIEFFRFCLDYSRTEKVQFEDDEYYYYVKAVPKMTVAAPTNTVKKINTQRRPANQTAHPAGQGRPSGQSRSGGQNVRSAEGSARSVVTERTAPARSSAPYGQQNPYRGREMTGGRSVTISSDHMAQDDSDDYEELF</sequence>
<evidence type="ECO:0000313" key="4">
    <source>
        <dbReference type="Proteomes" id="UP000515981"/>
    </source>
</evidence>
<feature type="transmembrane region" description="Helical" evidence="2">
    <location>
        <begin position="189"/>
        <end position="207"/>
    </location>
</feature>